<proteinExistence type="predicted"/>
<gene>
    <name evidence="1" type="ORF">GCM10010984_21130</name>
    <name evidence="2" type="ORF">SAMN05443634_111120</name>
</gene>
<accession>A0A1M7BTD0</accession>
<reference evidence="3" key="3">
    <citation type="submission" date="2016-11" db="EMBL/GenBank/DDBJ databases">
        <authorList>
            <person name="Varghese N."/>
            <person name="Submissions S."/>
        </authorList>
    </citation>
    <scope>NUCLEOTIDE SEQUENCE [LARGE SCALE GENOMIC DNA]</scope>
    <source>
        <strain evidence="3">DSM 27989</strain>
    </source>
</reference>
<evidence type="ECO:0000313" key="4">
    <source>
        <dbReference type="Proteomes" id="UP000650994"/>
    </source>
</evidence>
<evidence type="ECO:0000313" key="2">
    <source>
        <dbReference type="EMBL" id="SHL57819.1"/>
    </source>
</evidence>
<dbReference type="STRING" id="1434701.SAMN05443634_111120"/>
<reference evidence="1" key="1">
    <citation type="journal article" date="2014" name="Int. J. Syst. Evol. Microbiol.">
        <title>Complete genome of a new Firmicutes species belonging to the dominant human colonic microbiota ('Ruminococcus bicirculans') reveals two chromosomes and a selective capacity to utilize plant glucans.</title>
        <authorList>
            <consortium name="NISC Comparative Sequencing Program"/>
            <person name="Wegmann U."/>
            <person name="Louis P."/>
            <person name="Goesmann A."/>
            <person name="Henrissat B."/>
            <person name="Duncan S.H."/>
            <person name="Flint H.J."/>
        </authorList>
    </citation>
    <scope>NUCLEOTIDE SEQUENCE</scope>
    <source>
        <strain evidence="1">CGMCC 1.12707</strain>
    </source>
</reference>
<name>A0A1M7BTD0_9FLAO</name>
<dbReference type="Proteomes" id="UP000650994">
    <property type="component" value="Unassembled WGS sequence"/>
</dbReference>
<dbReference type="AlphaFoldDB" id="A0A1M7BTD0"/>
<dbReference type="EMBL" id="BMFL01000013">
    <property type="protein sequence ID" value="GGF03512.1"/>
    <property type="molecule type" value="Genomic_DNA"/>
</dbReference>
<evidence type="ECO:0000313" key="3">
    <source>
        <dbReference type="Proteomes" id="UP000184120"/>
    </source>
</evidence>
<dbReference type="Proteomes" id="UP000184120">
    <property type="component" value="Unassembled WGS sequence"/>
</dbReference>
<organism evidence="2 3">
    <name type="scientific">Chishuiella changwenlii</name>
    <dbReference type="NCBI Taxonomy" id="1434701"/>
    <lineage>
        <taxon>Bacteria</taxon>
        <taxon>Pseudomonadati</taxon>
        <taxon>Bacteroidota</taxon>
        <taxon>Flavobacteriia</taxon>
        <taxon>Flavobacteriales</taxon>
        <taxon>Weeksellaceae</taxon>
        <taxon>Chishuiella</taxon>
    </lineage>
</organism>
<reference evidence="4" key="4">
    <citation type="journal article" date="2019" name="Int. J. Syst. Evol. Microbiol.">
        <title>The Global Catalogue of Microorganisms (GCM) 10K type strain sequencing project: providing services to taxonomists for standard genome sequencing and annotation.</title>
        <authorList>
            <consortium name="The Broad Institute Genomics Platform"/>
            <consortium name="The Broad Institute Genome Sequencing Center for Infectious Disease"/>
            <person name="Wu L."/>
            <person name="Ma J."/>
        </authorList>
    </citation>
    <scope>NUCLEOTIDE SEQUENCE [LARGE SCALE GENOMIC DNA]</scope>
    <source>
        <strain evidence="4">CGMCC 1.12707</strain>
    </source>
</reference>
<dbReference type="EMBL" id="FRBH01000011">
    <property type="protein sequence ID" value="SHL57819.1"/>
    <property type="molecule type" value="Genomic_DNA"/>
</dbReference>
<reference evidence="1" key="5">
    <citation type="submission" date="2024-05" db="EMBL/GenBank/DDBJ databases">
        <authorList>
            <person name="Sun Q."/>
            <person name="Zhou Y."/>
        </authorList>
    </citation>
    <scope>NUCLEOTIDE SEQUENCE</scope>
    <source>
        <strain evidence="1">CGMCC 1.12707</strain>
    </source>
</reference>
<keyword evidence="4" id="KW-1185">Reference proteome</keyword>
<dbReference type="RefSeq" id="WP_229731882.1">
    <property type="nucleotide sequence ID" value="NZ_BMFL01000013.1"/>
</dbReference>
<sequence length="413" mass="46704">MKNKLYFIIGLFFIISFTNAQNYKQKTLEVEFPNGVANQSVDILLGNRSISGWIEVTISGFYNYENSVGIIRKIIHVGAHHNNWIWYQPTSRIVEADGLLIDNIFIGDFVWDSSINQYKIPIYHTKASGNSYNIHITQHSRTNAIVDNATLSNFYTKAPQGNNKHQVYYNHNVGIGTNDPQHKLDVNGSFRAGNEDNQFTYNGHADVILKFKDRGNGGRAIVHDAFNTLTLNYDEDFDGGTRIGRSFLVRGNSFTAGNADNQFIYNGHADVVLKASDRGNGGRAIVHDAFNTLTLNYDEDFNGGIRLGRSFLVKGNSASLQGKLEAKEIKVTETPTADFVFEEDYKLPTLQEVEQHIKEKKHLPEIASAKEMEKEGVNVGEFQIQLLQKIEELTLYMIEQNKRIEKLEKNKTN</sequence>
<reference evidence="2" key="2">
    <citation type="submission" date="2016-11" db="EMBL/GenBank/DDBJ databases">
        <authorList>
            <person name="Jaros S."/>
            <person name="Januszkiewicz K."/>
            <person name="Wedrychowicz H."/>
        </authorList>
    </citation>
    <scope>NUCLEOTIDE SEQUENCE [LARGE SCALE GENOMIC DNA]</scope>
    <source>
        <strain evidence="2">DSM 27989</strain>
    </source>
</reference>
<protein>
    <submittedName>
        <fullName evidence="2">Uncharacterized protein</fullName>
    </submittedName>
</protein>
<evidence type="ECO:0000313" key="1">
    <source>
        <dbReference type="EMBL" id="GGF03512.1"/>
    </source>
</evidence>